<dbReference type="GO" id="GO:0005656">
    <property type="term" value="C:nuclear pre-replicative complex"/>
    <property type="evidence" value="ECO:0007669"/>
    <property type="project" value="TreeGrafter"/>
</dbReference>
<evidence type="ECO:0000313" key="10">
    <source>
        <dbReference type="Proteomes" id="UP001221413"/>
    </source>
</evidence>
<keyword evidence="4" id="KW-0238">DNA-binding</keyword>
<keyword evidence="3" id="KW-0235">DNA replication</keyword>
<feature type="domain" description="Origin recognition complex subunit 3 winged helix C-terminal" evidence="8">
    <location>
        <begin position="640"/>
        <end position="751"/>
    </location>
</feature>
<dbReference type="GO" id="GO:0031261">
    <property type="term" value="C:DNA replication preinitiation complex"/>
    <property type="evidence" value="ECO:0007669"/>
    <property type="project" value="TreeGrafter"/>
</dbReference>
<gene>
    <name evidence="9" type="ORF">Dda_7444</name>
</gene>
<dbReference type="InterPro" id="IPR040855">
    <property type="entry name" value="ORC_WH_C"/>
</dbReference>
<reference evidence="9" key="1">
    <citation type="submission" date="2023-01" db="EMBL/GenBank/DDBJ databases">
        <title>The chitinases involved in constricting ring structure development in the nematode-trapping fungus Drechslerella dactyloides.</title>
        <authorList>
            <person name="Wang R."/>
            <person name="Zhang L."/>
            <person name="Tang P."/>
            <person name="Li S."/>
            <person name="Liang L."/>
        </authorList>
    </citation>
    <scope>NUCLEOTIDE SEQUENCE</scope>
    <source>
        <strain evidence="9">YMF1.00031</strain>
    </source>
</reference>
<evidence type="ECO:0000256" key="4">
    <source>
        <dbReference type="ARBA" id="ARBA00023125"/>
    </source>
</evidence>
<feature type="region of interest" description="Disordered" evidence="6">
    <location>
        <begin position="74"/>
        <end position="100"/>
    </location>
</feature>
<evidence type="ECO:0000256" key="3">
    <source>
        <dbReference type="ARBA" id="ARBA00022705"/>
    </source>
</evidence>
<dbReference type="AlphaFoldDB" id="A0AAD6ISK8"/>
<dbReference type="CDD" id="cd20704">
    <property type="entry name" value="Orc3"/>
    <property type="match status" value="1"/>
</dbReference>
<accession>A0AAD6ISK8</accession>
<dbReference type="GO" id="GO:0006270">
    <property type="term" value="P:DNA replication initiation"/>
    <property type="evidence" value="ECO:0007669"/>
    <property type="project" value="TreeGrafter"/>
</dbReference>
<dbReference type="EMBL" id="JAQGDS010000010">
    <property type="protein sequence ID" value="KAJ6257657.1"/>
    <property type="molecule type" value="Genomic_DNA"/>
</dbReference>
<dbReference type="InterPro" id="IPR020795">
    <property type="entry name" value="ORC3"/>
</dbReference>
<dbReference type="InterPro" id="IPR045667">
    <property type="entry name" value="ORC3_N"/>
</dbReference>
<dbReference type="Proteomes" id="UP001221413">
    <property type="component" value="Unassembled WGS sequence"/>
</dbReference>
<evidence type="ECO:0000256" key="5">
    <source>
        <dbReference type="ARBA" id="ARBA00023242"/>
    </source>
</evidence>
<proteinExistence type="inferred from homology"/>
<keyword evidence="5" id="KW-0539">Nucleus</keyword>
<comment type="caution">
    <text evidence="9">The sequence shown here is derived from an EMBL/GenBank/DDBJ whole genome shotgun (WGS) entry which is preliminary data.</text>
</comment>
<dbReference type="PANTHER" id="PTHR12748:SF0">
    <property type="entry name" value="ORIGIN RECOGNITION COMPLEX SUBUNIT 3"/>
    <property type="match status" value="1"/>
</dbReference>
<dbReference type="GO" id="GO:0003688">
    <property type="term" value="F:DNA replication origin binding"/>
    <property type="evidence" value="ECO:0007669"/>
    <property type="project" value="TreeGrafter"/>
</dbReference>
<evidence type="ECO:0008006" key="11">
    <source>
        <dbReference type="Google" id="ProtNLM"/>
    </source>
</evidence>
<evidence type="ECO:0000259" key="7">
    <source>
        <dbReference type="Pfam" id="PF07034"/>
    </source>
</evidence>
<organism evidence="9 10">
    <name type="scientific">Drechslerella dactyloides</name>
    <name type="common">Nematode-trapping fungus</name>
    <name type="synonym">Arthrobotrys dactyloides</name>
    <dbReference type="NCBI Taxonomy" id="74499"/>
    <lineage>
        <taxon>Eukaryota</taxon>
        <taxon>Fungi</taxon>
        <taxon>Dikarya</taxon>
        <taxon>Ascomycota</taxon>
        <taxon>Pezizomycotina</taxon>
        <taxon>Orbiliomycetes</taxon>
        <taxon>Orbiliales</taxon>
        <taxon>Orbiliaceae</taxon>
        <taxon>Drechslerella</taxon>
    </lineage>
</organism>
<evidence type="ECO:0000256" key="2">
    <source>
        <dbReference type="ARBA" id="ARBA00010977"/>
    </source>
</evidence>
<feature type="domain" description="Origin recognition complex subunit 3 N-terminal" evidence="7">
    <location>
        <begin position="143"/>
        <end position="392"/>
    </location>
</feature>
<comment type="similarity">
    <text evidence="2">Belongs to the ORC3 family.</text>
</comment>
<protein>
    <recommendedName>
        <fullName evidence="11">Origin recognition complex subunit</fullName>
    </recommendedName>
</protein>
<dbReference type="Pfam" id="PF18137">
    <property type="entry name" value="WHD_ORC"/>
    <property type="match status" value="1"/>
</dbReference>
<name>A0AAD6ISK8_DREDA</name>
<evidence type="ECO:0000256" key="6">
    <source>
        <dbReference type="SAM" id="MobiDB-lite"/>
    </source>
</evidence>
<dbReference type="Pfam" id="PF07034">
    <property type="entry name" value="ORC3_N"/>
    <property type="match status" value="1"/>
</dbReference>
<keyword evidence="10" id="KW-1185">Reference proteome</keyword>
<sequence>MVLDNAIALRVGVRVQDLALAAERSFPFQLRNSQLDLPARKTINMDNDSVLNDDSGSLDHQACYIYTPTSEAVSPKKRRATSSSRVQRSKREKIDAKDRNTAKTRAYGFPTLLRDSESEDAVKARYQTLERLWADVERRTNVKFRGCLILTGPNIAAHGALFRQIESRIQNVDKHGRVAILTSKDSTNLKNVLKKTIKAITEIQSGLDDEDEVIEARPGRSTARYNYDPEIIQDWCSSHPDAKVVIAVQDTEAFDPAVLVDLITILQYVYNISDENECHIANIVDSQYLPKIPFVILLGVATSEDLFYEKIPHFIRSLLRGDRFDVQRFEQSMEQVFNEAVLSPRSLLKLGPRVADLMFERQKDFTRSVGTFLTELKYAYMSHFYANALSVLLSFSDNDKSATELLSNAHCEAIRNLPSFQNLVEATIPTFPWRARDLLTSNTSLKSAVLTASRECQRYSNNLAEAISLFRKIQSVISPHQANDIPAYELYSRVLLGEFTARPAFRDAMLTAKKLSSERFHLLVQVLAELPSELSSNFAASASKIQALQSEKATSSLVSEFVLPESHRTSVKSGRVRLDELRSGMTSQDTEYSKIVTSTLQTLESYFKERFKPYTNLFLHEVFFYDLRSPHSQVFAAKPRPSIERALSRPHDYLGCECCGNDAEDGDGAGIEGTQPYTALLYQLYLESPALIGIYDLWSAFRVVSLGEKAEEEGSEDDEEEKALQSLSELRYLGFVKYSKKKPDHLVKLVWKGL</sequence>
<comment type="subcellular location">
    <subcellularLocation>
        <location evidence="1">Nucleus</location>
    </subcellularLocation>
</comment>
<dbReference type="PANTHER" id="PTHR12748">
    <property type="entry name" value="ORIGIN RECOGNITION COMPLEX SUBUNIT 3"/>
    <property type="match status" value="1"/>
</dbReference>
<evidence type="ECO:0000313" key="9">
    <source>
        <dbReference type="EMBL" id="KAJ6257657.1"/>
    </source>
</evidence>
<dbReference type="GO" id="GO:0005664">
    <property type="term" value="C:nuclear origin of replication recognition complex"/>
    <property type="evidence" value="ECO:0007669"/>
    <property type="project" value="InterPro"/>
</dbReference>
<evidence type="ECO:0000259" key="8">
    <source>
        <dbReference type="Pfam" id="PF18137"/>
    </source>
</evidence>
<evidence type="ECO:0000256" key="1">
    <source>
        <dbReference type="ARBA" id="ARBA00004123"/>
    </source>
</evidence>